<proteinExistence type="predicted"/>
<keyword evidence="2" id="KW-0808">Transferase</keyword>
<name>A0A2U8E074_9BACT</name>
<gene>
    <name evidence="2" type="ORF">CKA38_02215</name>
</gene>
<dbReference type="Proteomes" id="UP000244896">
    <property type="component" value="Chromosome"/>
</dbReference>
<dbReference type="KEGG" id="elut:CKA38_02215"/>
<dbReference type="OrthoDB" id="9804312at2"/>
<protein>
    <submittedName>
        <fullName evidence="2">Methylase</fullName>
    </submittedName>
</protein>
<dbReference type="GO" id="GO:0008168">
    <property type="term" value="F:methyltransferase activity"/>
    <property type="evidence" value="ECO:0007669"/>
    <property type="project" value="UniProtKB-KW"/>
</dbReference>
<dbReference type="GO" id="GO:0032259">
    <property type="term" value="P:methylation"/>
    <property type="evidence" value="ECO:0007669"/>
    <property type="project" value="UniProtKB-KW"/>
</dbReference>
<dbReference type="InterPro" id="IPR029063">
    <property type="entry name" value="SAM-dependent_MTases_sf"/>
</dbReference>
<feature type="domain" description="Methyltransferase" evidence="1">
    <location>
        <begin position="55"/>
        <end position="156"/>
    </location>
</feature>
<sequence>MSSAKKITSATVRDDFNDPNTVIHYARAAHFLGLWKSESILIQRFFTNPDAPLIEAGCGAGRVTMGLHDLGYRNITAFDFAEELVDQARSLVDERAPGANIRVYLADATRLRKAGGFDGAPRFEGALFMFNGLMQIPGRKNRIAALLELRAVCKSGAPLLFTTHDRECGGAGEHILWRMEADRWAEGRQDLCLVEFGDRYFEDETGRTFMHLPTRAEILADLAVTGWRHTFDALRSKVSAESRAVREFSDECRFWSAVAA</sequence>
<dbReference type="Pfam" id="PF13649">
    <property type="entry name" value="Methyltransf_25"/>
    <property type="match status" value="1"/>
</dbReference>
<dbReference type="AlphaFoldDB" id="A0A2U8E074"/>
<keyword evidence="3" id="KW-1185">Reference proteome</keyword>
<dbReference type="InterPro" id="IPR041698">
    <property type="entry name" value="Methyltransf_25"/>
</dbReference>
<evidence type="ECO:0000259" key="1">
    <source>
        <dbReference type="Pfam" id="PF13649"/>
    </source>
</evidence>
<evidence type="ECO:0000313" key="3">
    <source>
        <dbReference type="Proteomes" id="UP000244896"/>
    </source>
</evidence>
<dbReference type="CDD" id="cd02440">
    <property type="entry name" value="AdoMet_MTases"/>
    <property type="match status" value="1"/>
</dbReference>
<organism evidence="2 3">
    <name type="scientific">Ereboglobus luteus</name>
    <dbReference type="NCBI Taxonomy" id="1796921"/>
    <lineage>
        <taxon>Bacteria</taxon>
        <taxon>Pseudomonadati</taxon>
        <taxon>Verrucomicrobiota</taxon>
        <taxon>Opitutia</taxon>
        <taxon>Opitutales</taxon>
        <taxon>Opitutaceae</taxon>
        <taxon>Ereboglobus</taxon>
    </lineage>
</organism>
<dbReference type="SUPFAM" id="SSF53335">
    <property type="entry name" value="S-adenosyl-L-methionine-dependent methyltransferases"/>
    <property type="match status" value="1"/>
</dbReference>
<keyword evidence="2" id="KW-0489">Methyltransferase</keyword>
<reference evidence="2 3" key="1">
    <citation type="journal article" date="2018" name="Syst. Appl. Microbiol.">
        <title>Ereboglobus luteus gen. nov. sp. nov. from cockroach guts, and new insights into the oxygen relationship of the genera Opitutus and Didymococcus (Verrucomicrobia: Opitutaceae).</title>
        <authorList>
            <person name="Tegtmeier D."/>
            <person name="Belitz A."/>
            <person name="Radek R."/>
            <person name="Heimerl T."/>
            <person name="Brune A."/>
        </authorList>
    </citation>
    <scope>NUCLEOTIDE SEQUENCE [LARGE SCALE GENOMIC DNA]</scope>
    <source>
        <strain evidence="2 3">Ho45</strain>
    </source>
</reference>
<dbReference type="RefSeq" id="WP_108824041.1">
    <property type="nucleotide sequence ID" value="NZ_CP023004.1"/>
</dbReference>
<evidence type="ECO:0000313" key="2">
    <source>
        <dbReference type="EMBL" id="AWI08236.1"/>
    </source>
</evidence>
<dbReference type="Gene3D" id="3.40.50.150">
    <property type="entry name" value="Vaccinia Virus protein VP39"/>
    <property type="match status" value="1"/>
</dbReference>
<accession>A0A2U8E074</accession>
<dbReference type="EMBL" id="CP023004">
    <property type="protein sequence ID" value="AWI08236.1"/>
    <property type="molecule type" value="Genomic_DNA"/>
</dbReference>